<dbReference type="CDD" id="cd00093">
    <property type="entry name" value="HTH_XRE"/>
    <property type="match status" value="1"/>
</dbReference>
<reference evidence="2 3" key="1">
    <citation type="submission" date="2020-12" db="EMBL/GenBank/DDBJ databases">
        <title>Microbacterium sp. HY060.</title>
        <authorList>
            <person name="Zhou J."/>
        </authorList>
    </citation>
    <scope>NUCLEOTIDE SEQUENCE [LARGE SCALE GENOMIC DNA]</scope>
    <source>
        <strain evidence="2 3">HY60</strain>
    </source>
</reference>
<dbReference type="Pfam" id="PF13560">
    <property type="entry name" value="HTH_31"/>
    <property type="match status" value="1"/>
</dbReference>
<proteinExistence type="predicted"/>
<dbReference type="SMART" id="SM00530">
    <property type="entry name" value="HTH_XRE"/>
    <property type="match status" value="1"/>
</dbReference>
<dbReference type="PROSITE" id="PS50943">
    <property type="entry name" value="HTH_CROC1"/>
    <property type="match status" value="1"/>
</dbReference>
<dbReference type="EMBL" id="CP061169">
    <property type="protein sequence ID" value="QPZ40339.1"/>
    <property type="molecule type" value="Genomic_DNA"/>
</dbReference>
<organism evidence="2 3">
    <name type="scientific">Paramicrobacterium chengjingii</name>
    <dbReference type="NCBI Taxonomy" id="2769067"/>
    <lineage>
        <taxon>Bacteria</taxon>
        <taxon>Bacillati</taxon>
        <taxon>Actinomycetota</taxon>
        <taxon>Actinomycetes</taxon>
        <taxon>Micrococcales</taxon>
        <taxon>Microbacteriaceae</taxon>
        <taxon>Paramicrobacterium</taxon>
    </lineage>
</organism>
<evidence type="ECO:0000313" key="3">
    <source>
        <dbReference type="Proteomes" id="UP000662814"/>
    </source>
</evidence>
<protein>
    <submittedName>
        <fullName evidence="2">Helix-turn-helix domain-containing protein</fullName>
    </submittedName>
</protein>
<keyword evidence="3" id="KW-1185">Reference proteome</keyword>
<dbReference type="InterPro" id="IPR001387">
    <property type="entry name" value="Cro/C1-type_HTH"/>
</dbReference>
<dbReference type="Gene3D" id="3.30.450.180">
    <property type="match status" value="1"/>
</dbReference>
<feature type="domain" description="HTH cro/C1-type" evidence="1">
    <location>
        <begin position="36"/>
        <end position="83"/>
    </location>
</feature>
<evidence type="ECO:0000313" key="2">
    <source>
        <dbReference type="EMBL" id="QPZ40339.1"/>
    </source>
</evidence>
<dbReference type="InterPro" id="IPR041413">
    <property type="entry name" value="MLTR_LBD"/>
</dbReference>
<accession>A0ABX6YP40</accession>
<dbReference type="Pfam" id="PF17765">
    <property type="entry name" value="MLTR_LBD"/>
    <property type="match status" value="1"/>
</dbReference>
<sequence length="279" mass="31353">MSDDRAQLADFLRTRRAALQPEDVGMPRGPRRRTDGLRREEVAALAGLSVDYYSRMEQSRGPHPSEQMLVALARGLRLSLDERDYLLRLGGYPVPRRIMRGDHVDAGIMRILDRLADTPAMVVGSAGEILYQTGLAITLFGDETRFSGLERSVVYRWFTAPDSRTVYPDDDHEQRARDFVADLRTAYVRDGRPSPAADVADALTESSAEFRTLWAEHRVEHKHSQYKRLVHPEVGVMEVYCQSLFDIDQSQGLLVFTATPGSESAEKLRLLGVLSGHVV</sequence>
<dbReference type="Proteomes" id="UP000662814">
    <property type="component" value="Chromosome"/>
</dbReference>
<dbReference type="Gene3D" id="1.10.260.40">
    <property type="entry name" value="lambda repressor-like DNA-binding domains"/>
    <property type="match status" value="1"/>
</dbReference>
<dbReference type="PANTHER" id="PTHR35010:SF2">
    <property type="entry name" value="BLL4672 PROTEIN"/>
    <property type="match status" value="1"/>
</dbReference>
<dbReference type="InterPro" id="IPR010982">
    <property type="entry name" value="Lambda_DNA-bd_dom_sf"/>
</dbReference>
<evidence type="ECO:0000259" key="1">
    <source>
        <dbReference type="PROSITE" id="PS50943"/>
    </source>
</evidence>
<name>A0ABX6YP40_9MICO</name>
<gene>
    <name evidence="2" type="ORF">HCR76_13180</name>
</gene>
<dbReference type="PANTHER" id="PTHR35010">
    <property type="entry name" value="BLL4672 PROTEIN-RELATED"/>
    <property type="match status" value="1"/>
</dbReference>
<dbReference type="SUPFAM" id="SSF47413">
    <property type="entry name" value="lambda repressor-like DNA-binding domains"/>
    <property type="match status" value="1"/>
</dbReference>